<dbReference type="AlphaFoldDB" id="A0ABD0JMD9"/>
<dbReference type="Proteomes" id="UP001519460">
    <property type="component" value="Unassembled WGS sequence"/>
</dbReference>
<sequence length="161" mass="18048">MVNTFGPIPPDDFTGNELPSVHLAQLHLSLIFVCSQQTKVFVKSHVILTGAIRLLVVSLRIKRSELFYVSLLFNFVACSPSSSENPASAADRDAGRIPKRPQPSFKFIFCSSFLLDARWSGSNRARDWWSEMSTIAMLEVGQKKPALYREARGGSRVDRCR</sequence>
<protein>
    <submittedName>
        <fullName evidence="1">Uncharacterized protein</fullName>
    </submittedName>
</protein>
<dbReference type="EMBL" id="JACVVK020000382">
    <property type="protein sequence ID" value="KAK7476213.1"/>
    <property type="molecule type" value="Genomic_DNA"/>
</dbReference>
<gene>
    <name evidence="1" type="ORF">BaRGS_00032567</name>
</gene>
<accession>A0ABD0JMD9</accession>
<evidence type="ECO:0000313" key="2">
    <source>
        <dbReference type="Proteomes" id="UP001519460"/>
    </source>
</evidence>
<organism evidence="1 2">
    <name type="scientific">Batillaria attramentaria</name>
    <dbReference type="NCBI Taxonomy" id="370345"/>
    <lineage>
        <taxon>Eukaryota</taxon>
        <taxon>Metazoa</taxon>
        <taxon>Spiralia</taxon>
        <taxon>Lophotrochozoa</taxon>
        <taxon>Mollusca</taxon>
        <taxon>Gastropoda</taxon>
        <taxon>Caenogastropoda</taxon>
        <taxon>Sorbeoconcha</taxon>
        <taxon>Cerithioidea</taxon>
        <taxon>Batillariidae</taxon>
        <taxon>Batillaria</taxon>
    </lineage>
</organism>
<comment type="caution">
    <text evidence="1">The sequence shown here is derived from an EMBL/GenBank/DDBJ whole genome shotgun (WGS) entry which is preliminary data.</text>
</comment>
<evidence type="ECO:0000313" key="1">
    <source>
        <dbReference type="EMBL" id="KAK7476213.1"/>
    </source>
</evidence>
<name>A0ABD0JMD9_9CAEN</name>
<reference evidence="1 2" key="1">
    <citation type="journal article" date="2023" name="Sci. Data">
        <title>Genome assembly of the Korean intertidal mud-creeper Batillaria attramentaria.</title>
        <authorList>
            <person name="Patra A.K."/>
            <person name="Ho P.T."/>
            <person name="Jun S."/>
            <person name="Lee S.J."/>
            <person name="Kim Y."/>
            <person name="Won Y.J."/>
        </authorList>
    </citation>
    <scope>NUCLEOTIDE SEQUENCE [LARGE SCALE GENOMIC DNA]</scope>
    <source>
        <strain evidence="1">Wonlab-2016</strain>
    </source>
</reference>
<proteinExistence type="predicted"/>
<keyword evidence="2" id="KW-1185">Reference proteome</keyword>